<reference evidence="1 2" key="1">
    <citation type="submission" date="2024-04" db="EMBL/GenBank/DDBJ databases">
        <title>Human intestinal bacterial collection.</title>
        <authorList>
            <person name="Pauvert C."/>
            <person name="Hitch T.C.A."/>
            <person name="Clavel T."/>
        </authorList>
    </citation>
    <scope>NUCLEOTIDE SEQUENCE [LARGE SCALE GENOMIC DNA]</scope>
    <source>
        <strain evidence="1 2">CLA-AA-H145</strain>
    </source>
</reference>
<organism evidence="1 2">
    <name type="scientific">Hallella faecis</name>
    <dbReference type="NCBI Taxonomy" id="2841596"/>
    <lineage>
        <taxon>Bacteria</taxon>
        <taxon>Pseudomonadati</taxon>
        <taxon>Bacteroidota</taxon>
        <taxon>Bacteroidia</taxon>
        <taxon>Bacteroidales</taxon>
        <taxon>Prevotellaceae</taxon>
        <taxon>Hallella</taxon>
    </lineage>
</organism>
<protein>
    <submittedName>
        <fullName evidence="1">Uncharacterized protein</fullName>
    </submittedName>
</protein>
<evidence type="ECO:0000313" key="2">
    <source>
        <dbReference type="Proteomes" id="UP001487296"/>
    </source>
</evidence>
<accession>A0ABV1FSY1</accession>
<name>A0ABV1FSY1_9BACT</name>
<gene>
    <name evidence="1" type="ORF">AAAT34_10800</name>
</gene>
<evidence type="ECO:0000313" key="1">
    <source>
        <dbReference type="EMBL" id="MEQ2487523.1"/>
    </source>
</evidence>
<proteinExistence type="predicted"/>
<dbReference type="EMBL" id="JBBNFP010000053">
    <property type="protein sequence ID" value="MEQ2487523.1"/>
    <property type="molecule type" value="Genomic_DNA"/>
</dbReference>
<comment type="caution">
    <text evidence="1">The sequence shown here is derived from an EMBL/GenBank/DDBJ whole genome shotgun (WGS) entry which is preliminary data.</text>
</comment>
<keyword evidence="2" id="KW-1185">Reference proteome</keyword>
<dbReference type="RefSeq" id="WP_309438122.1">
    <property type="nucleotide sequence ID" value="NZ_JBBNFP010000053.1"/>
</dbReference>
<dbReference type="Proteomes" id="UP001487296">
    <property type="component" value="Unassembled WGS sequence"/>
</dbReference>
<sequence length="45" mass="4888">MIDTLRKCGGYATLGNLISHIEDLQKSEDGLMANEDMGVCAQTPF</sequence>